<organism evidence="3 4">
    <name type="scientific">Rivihabitans pingtungensis</name>
    <dbReference type="NCBI Taxonomy" id="1054498"/>
    <lineage>
        <taxon>Bacteria</taxon>
        <taxon>Pseudomonadati</taxon>
        <taxon>Pseudomonadota</taxon>
        <taxon>Betaproteobacteria</taxon>
        <taxon>Neisseriales</taxon>
        <taxon>Aquaspirillaceae</taxon>
        <taxon>Rivihabitans</taxon>
    </lineage>
</organism>
<dbReference type="EMBL" id="QJKI01000014">
    <property type="protein sequence ID" value="PXX77948.1"/>
    <property type="molecule type" value="Genomic_DNA"/>
</dbReference>
<evidence type="ECO:0000256" key="2">
    <source>
        <dbReference type="SAM" id="SignalP"/>
    </source>
</evidence>
<reference evidence="3 4" key="1">
    <citation type="submission" date="2018-05" db="EMBL/GenBank/DDBJ databases">
        <title>Genomic Encyclopedia of Type Strains, Phase IV (KMG-IV): sequencing the most valuable type-strain genomes for metagenomic binning, comparative biology and taxonomic classification.</title>
        <authorList>
            <person name="Goeker M."/>
        </authorList>
    </citation>
    <scope>NUCLEOTIDE SEQUENCE [LARGE SCALE GENOMIC DNA]</scope>
    <source>
        <strain evidence="3 4">DSM 29661</strain>
    </source>
</reference>
<feature type="signal peptide" evidence="2">
    <location>
        <begin position="1"/>
        <end position="22"/>
    </location>
</feature>
<keyword evidence="2" id="KW-0732">Signal</keyword>
<protein>
    <submittedName>
        <fullName evidence="3">Uncharacterized protein</fullName>
    </submittedName>
</protein>
<dbReference type="OrthoDB" id="6213638at2"/>
<name>A0A318KMK9_9NEIS</name>
<gene>
    <name evidence="3" type="ORF">DFR34_11435</name>
</gene>
<comment type="caution">
    <text evidence="3">The sequence shown here is derived from an EMBL/GenBank/DDBJ whole genome shotgun (WGS) entry which is preliminary data.</text>
</comment>
<evidence type="ECO:0000313" key="4">
    <source>
        <dbReference type="Proteomes" id="UP000247555"/>
    </source>
</evidence>
<feature type="chain" id="PRO_5016393586" evidence="2">
    <location>
        <begin position="23"/>
        <end position="202"/>
    </location>
</feature>
<feature type="region of interest" description="Disordered" evidence="1">
    <location>
        <begin position="181"/>
        <end position="202"/>
    </location>
</feature>
<keyword evidence="4" id="KW-1185">Reference proteome</keyword>
<dbReference type="PROSITE" id="PS51257">
    <property type="entry name" value="PROKAR_LIPOPROTEIN"/>
    <property type="match status" value="1"/>
</dbReference>
<dbReference type="RefSeq" id="WP_110391195.1">
    <property type="nucleotide sequence ID" value="NZ_DAIMVG010000149.1"/>
</dbReference>
<evidence type="ECO:0000256" key="1">
    <source>
        <dbReference type="SAM" id="MobiDB-lite"/>
    </source>
</evidence>
<accession>A0A318KMK9</accession>
<sequence length="202" mass="21534">MIRHISWLGASLLALGTACVQADPLAFPASLQGKAVELAPNDPDYARAAVEYAVKPAGQGGVSAALVVKITQDIPVYRMWNGPGDVNAQGNTNRLGGWWSYDAPHGPVDGYRVAYEICRDWNKLKWVATCTLKAGAVVAIGPGQSVSAQTCGDPTGAEQYPANPVDWQTFVNKPWARTSELSCPPESADYQADPLDIAKPKP</sequence>
<dbReference type="AlphaFoldDB" id="A0A318KMK9"/>
<dbReference type="Proteomes" id="UP000247555">
    <property type="component" value="Unassembled WGS sequence"/>
</dbReference>
<evidence type="ECO:0000313" key="3">
    <source>
        <dbReference type="EMBL" id="PXX77948.1"/>
    </source>
</evidence>
<proteinExistence type="predicted"/>